<dbReference type="AlphaFoldDB" id="A0A2J7TFC2"/>
<evidence type="ECO:0000313" key="1">
    <source>
        <dbReference type="EMBL" id="PNG25443.1"/>
    </source>
</evidence>
<gene>
    <name evidence="1" type="ORF">CR492_13025</name>
</gene>
<dbReference type="Proteomes" id="UP000236286">
    <property type="component" value="Unassembled WGS sequence"/>
</dbReference>
<dbReference type="RefSeq" id="WP_102844187.1">
    <property type="nucleotide sequence ID" value="NZ_PDZR01000015.1"/>
</dbReference>
<evidence type="ECO:0008006" key="3">
    <source>
        <dbReference type="Google" id="ProtNLM"/>
    </source>
</evidence>
<comment type="caution">
    <text evidence="1">The sequence shown here is derived from an EMBL/GenBank/DDBJ whole genome shotgun (WGS) entry which is preliminary data.</text>
</comment>
<accession>A0A2J7TFC2</accession>
<dbReference type="Pfam" id="PF10038">
    <property type="entry name" value="DUF2274"/>
    <property type="match status" value="1"/>
</dbReference>
<reference evidence="1 2" key="1">
    <citation type="submission" date="2017-10" db="EMBL/GenBank/DDBJ databases">
        <title>Genome announcement of Methylocella silvestris TVC from permafrost.</title>
        <authorList>
            <person name="Wang J."/>
            <person name="Geng K."/>
            <person name="Ul-Haque F."/>
            <person name="Crombie A.T."/>
            <person name="Street L.E."/>
            <person name="Wookey P.A."/>
            <person name="Murrell J.C."/>
            <person name="Pratscher J."/>
        </authorList>
    </citation>
    <scope>NUCLEOTIDE SEQUENCE [LARGE SCALE GENOMIC DNA]</scope>
    <source>
        <strain evidence="1 2">TVC</strain>
    </source>
</reference>
<evidence type="ECO:0000313" key="2">
    <source>
        <dbReference type="Proteomes" id="UP000236286"/>
    </source>
</evidence>
<dbReference type="EMBL" id="PDZR01000015">
    <property type="protein sequence ID" value="PNG25443.1"/>
    <property type="molecule type" value="Genomic_DNA"/>
</dbReference>
<proteinExistence type="predicted"/>
<sequence length="84" mass="9078">MMKLKLGPLADDKPVKVSIELPAGVHRDLIAYAEILGRTTGQSAPDPAKLIAPMIERFMATDRVFAKARRNPAQPGARAPERSG</sequence>
<dbReference type="OrthoDB" id="9803810at2"/>
<organism evidence="1 2">
    <name type="scientific">Methylocella silvestris</name>
    <dbReference type="NCBI Taxonomy" id="199596"/>
    <lineage>
        <taxon>Bacteria</taxon>
        <taxon>Pseudomonadati</taxon>
        <taxon>Pseudomonadota</taxon>
        <taxon>Alphaproteobacteria</taxon>
        <taxon>Hyphomicrobiales</taxon>
        <taxon>Beijerinckiaceae</taxon>
        <taxon>Methylocella</taxon>
    </lineage>
</organism>
<dbReference type="InterPro" id="IPR018733">
    <property type="entry name" value="DUF2274"/>
</dbReference>
<name>A0A2J7TFC2_METSI</name>
<protein>
    <recommendedName>
        <fullName evidence="3">DUF2274 domain-containing protein</fullName>
    </recommendedName>
</protein>